<dbReference type="PANTHER" id="PTHR47203:SF1">
    <property type="entry name" value="HYPOTHETICAL BASE EXCISION DNA REPAIR PROTEIN (EUROFUNG)"/>
    <property type="match status" value="1"/>
</dbReference>
<dbReference type="SMART" id="SM00478">
    <property type="entry name" value="ENDO3c"/>
    <property type="match status" value="1"/>
</dbReference>
<dbReference type="GO" id="GO:0004519">
    <property type="term" value="F:endonuclease activity"/>
    <property type="evidence" value="ECO:0007669"/>
    <property type="project" value="UniProtKB-KW"/>
</dbReference>
<dbReference type="PANTHER" id="PTHR47203">
    <property type="match status" value="1"/>
</dbReference>
<keyword evidence="2" id="KW-0255">Endonuclease</keyword>
<accession>A0A6B0SVE7</accession>
<organism evidence="2 3">
    <name type="scientific">Halobaculum saliterrae</name>
    <dbReference type="NCBI Taxonomy" id="2073113"/>
    <lineage>
        <taxon>Archaea</taxon>
        <taxon>Methanobacteriati</taxon>
        <taxon>Methanobacteriota</taxon>
        <taxon>Stenosarchaea group</taxon>
        <taxon>Halobacteria</taxon>
        <taxon>Halobacteriales</taxon>
        <taxon>Haloferacaceae</taxon>
        <taxon>Halobaculum</taxon>
    </lineage>
</organism>
<keyword evidence="2" id="KW-0540">Nuclease</keyword>
<dbReference type="Gene3D" id="1.10.1670.10">
    <property type="entry name" value="Helix-hairpin-Helix base-excision DNA repair enzymes (C-terminal)"/>
    <property type="match status" value="1"/>
</dbReference>
<dbReference type="OrthoDB" id="19248at2157"/>
<dbReference type="CDD" id="cd00056">
    <property type="entry name" value="ENDO3c"/>
    <property type="match status" value="1"/>
</dbReference>
<dbReference type="RefSeq" id="WP_159663808.1">
    <property type="nucleotide sequence ID" value="NZ_WUUS01000002.1"/>
</dbReference>
<dbReference type="EMBL" id="WUUS01000002">
    <property type="protein sequence ID" value="MXR40593.1"/>
    <property type="molecule type" value="Genomic_DNA"/>
</dbReference>
<name>A0A6B0SVE7_9EURY</name>
<dbReference type="Gene3D" id="1.10.340.30">
    <property type="entry name" value="Hypothetical protein, domain 2"/>
    <property type="match status" value="1"/>
</dbReference>
<keyword evidence="2" id="KW-0378">Hydrolase</keyword>
<gene>
    <name evidence="2" type="ORF">GRX01_04430</name>
</gene>
<dbReference type="InterPro" id="IPR023170">
    <property type="entry name" value="HhH_base_excis_C"/>
</dbReference>
<sequence>MSSQDASWDEAAVRDLHGDLVDQYGAVGATDAHGAESDPDPGDGVRQLITTILSQNVADANTERAAESLFSTYGSFEAIESAPLDELAEAIRVAGLAETKAERIQRALAAIREETGGAYSLAFLDAMATDEAKAWLTEIKGVGPKTASVVLNFHFGKPTMAVDTHVERVSKRFGLVPESASNARAHDVLDATIPDELTYPLHVLLIEHGRTHCAARNADCDNPVCDRYCDCEWC</sequence>
<dbReference type="SUPFAM" id="SSF48150">
    <property type="entry name" value="DNA-glycosylase"/>
    <property type="match status" value="1"/>
</dbReference>
<reference evidence="2 3" key="1">
    <citation type="submission" date="2019-12" db="EMBL/GenBank/DDBJ databases">
        <title>Isolation and characterization of three novel carbon monoxide-oxidizing members of Halobacteria from salione crusts and soils.</title>
        <authorList>
            <person name="Myers M.R."/>
            <person name="King G.M."/>
        </authorList>
    </citation>
    <scope>NUCLEOTIDE SEQUENCE [LARGE SCALE GENOMIC DNA]</scope>
    <source>
        <strain evidence="2 3">WSA2</strain>
    </source>
</reference>
<dbReference type="InterPro" id="IPR003265">
    <property type="entry name" value="HhH-GPD_domain"/>
</dbReference>
<dbReference type="Proteomes" id="UP000437065">
    <property type="component" value="Unassembled WGS sequence"/>
</dbReference>
<keyword evidence="3" id="KW-1185">Reference proteome</keyword>
<comment type="caution">
    <text evidence="2">The sequence shown here is derived from an EMBL/GenBank/DDBJ whole genome shotgun (WGS) entry which is preliminary data.</text>
</comment>
<proteinExistence type="predicted"/>
<protein>
    <submittedName>
        <fullName evidence="2">Endonuclease III</fullName>
    </submittedName>
</protein>
<evidence type="ECO:0000313" key="3">
    <source>
        <dbReference type="Proteomes" id="UP000437065"/>
    </source>
</evidence>
<feature type="domain" description="HhH-GPD" evidence="1">
    <location>
        <begin position="53"/>
        <end position="211"/>
    </location>
</feature>
<dbReference type="AlphaFoldDB" id="A0A6B0SVE7"/>
<evidence type="ECO:0000313" key="2">
    <source>
        <dbReference type="EMBL" id="MXR40593.1"/>
    </source>
</evidence>
<dbReference type="Pfam" id="PF00730">
    <property type="entry name" value="HhH-GPD"/>
    <property type="match status" value="1"/>
</dbReference>
<dbReference type="InterPro" id="IPR011257">
    <property type="entry name" value="DNA_glycosylase"/>
</dbReference>
<evidence type="ECO:0000259" key="1">
    <source>
        <dbReference type="SMART" id="SM00478"/>
    </source>
</evidence>
<dbReference type="GO" id="GO:0006284">
    <property type="term" value="P:base-excision repair"/>
    <property type="evidence" value="ECO:0007669"/>
    <property type="project" value="InterPro"/>
</dbReference>